<protein>
    <recommendedName>
        <fullName evidence="1">Aldehyde oxidase/xanthine dehydrogenase a/b hammerhead domain-containing protein</fullName>
    </recommendedName>
</protein>
<dbReference type="Pfam" id="PF02738">
    <property type="entry name" value="MoCoBD_1"/>
    <property type="match status" value="1"/>
</dbReference>
<proteinExistence type="predicted"/>
<gene>
    <name evidence="2" type="ORF">METZ01_LOCUS39110</name>
</gene>
<dbReference type="InterPro" id="IPR008274">
    <property type="entry name" value="AldOxase/xan_DH_MoCoBD1"/>
</dbReference>
<dbReference type="InterPro" id="IPR000674">
    <property type="entry name" value="Ald_Oxase/Xan_DH_a/b"/>
</dbReference>
<dbReference type="GO" id="GO:0016491">
    <property type="term" value="F:oxidoreductase activity"/>
    <property type="evidence" value="ECO:0007669"/>
    <property type="project" value="InterPro"/>
</dbReference>
<dbReference type="Pfam" id="PF20256">
    <property type="entry name" value="MoCoBD_2"/>
    <property type="match status" value="2"/>
</dbReference>
<feature type="non-terminal residue" evidence="2">
    <location>
        <position position="1"/>
    </location>
</feature>
<dbReference type="InterPro" id="IPR052516">
    <property type="entry name" value="N-heterocyclic_Hydroxylase"/>
</dbReference>
<dbReference type="Gene3D" id="3.90.1170.50">
    <property type="entry name" value="Aldehyde oxidase/xanthine dehydrogenase, a/b hammerhead"/>
    <property type="match status" value="1"/>
</dbReference>
<dbReference type="PIRSF" id="PIRSF036389">
    <property type="entry name" value="IOR_B"/>
    <property type="match status" value="1"/>
</dbReference>
<dbReference type="SUPFAM" id="SSF56003">
    <property type="entry name" value="Molybdenum cofactor-binding domain"/>
    <property type="match status" value="2"/>
</dbReference>
<evidence type="ECO:0000313" key="2">
    <source>
        <dbReference type="EMBL" id="SUZ86256.1"/>
    </source>
</evidence>
<sequence>VTSSAGAGLMMSVYLPGKPRFKSAASDSFEPNVWIKISPDNKVIITLAKSEMGQGVKTALPMIVADELDADWQNVEVVQADAHPDKYGGMMTVGSRSVRGGAWMRLRETGATAREMLVSAAAKRWGVDSASCRTENSSVYHDASNRTLTYGNLISDASGQKVPKKPQLKDPSQFKYIGKSIPQIDTPDKVSGKTVFGLDVRLPDMLYATVVHPPVFGASVKSFDDREAIKVAGVKKVFQVSLGVAVVAKSTWAAFKGARALQIKWDNGNFSMDTKDISKSFRDLAKKRGVVARNDGNTEKAMKKVDRHLEAVYEVPYLAHATMEPMNCTAHVKQGRCELWVPTQNPQGSQRTAAQLTGFSNDQVTVHVTQLGCGFGRRSRTDFIQDAVETAMKVDAPVQVVWTREEDMQHDYYRPATYNILEAGLDKAGEPVAWNHRVVAPPIGRRGGPNSLDRSSVNGASNLPYDISNIFVDYCRSDIPVPVGHWRSVGPSQNTFITESFIDEVAFAAGKDPFEYRRKLLKNQPRLRNVLELAAEKSGWGGKLPKGRAMGIAVVEDKGSACAQVAEISIENSQVKIHRVTCALDCGQVIHPGIVKSQTVGSVVYGLSAALYGEITISKGKVAQSNFDDYPLLGIHEMPKVDVHLVDSQEEPGGAGEPAVPPAAPAVTNAIFALTGQRIRSLPISLNGMRTM</sequence>
<dbReference type="PANTHER" id="PTHR47495">
    <property type="entry name" value="ALDEHYDE DEHYDROGENASE"/>
    <property type="match status" value="1"/>
</dbReference>
<dbReference type="AlphaFoldDB" id="A0A381R3E3"/>
<dbReference type="SMART" id="SM01008">
    <property type="entry name" value="Ald_Xan_dh_C"/>
    <property type="match status" value="1"/>
</dbReference>
<evidence type="ECO:0000259" key="1">
    <source>
        <dbReference type="SMART" id="SM01008"/>
    </source>
</evidence>
<organism evidence="2">
    <name type="scientific">marine metagenome</name>
    <dbReference type="NCBI Taxonomy" id="408172"/>
    <lineage>
        <taxon>unclassified sequences</taxon>
        <taxon>metagenomes</taxon>
        <taxon>ecological metagenomes</taxon>
    </lineage>
</organism>
<dbReference type="Gene3D" id="3.30.365.10">
    <property type="entry name" value="Aldehyde oxidase/xanthine dehydrogenase, molybdopterin binding domain"/>
    <property type="match status" value="4"/>
</dbReference>
<feature type="domain" description="Aldehyde oxidase/xanthine dehydrogenase a/b hammerhead" evidence="1">
    <location>
        <begin position="191"/>
        <end position="269"/>
    </location>
</feature>
<dbReference type="InterPro" id="IPR037165">
    <property type="entry name" value="AldOxase/xan_DH_Mopterin-bd_sf"/>
</dbReference>
<accession>A0A381R3E3</accession>
<dbReference type="EMBL" id="UINC01001672">
    <property type="protein sequence ID" value="SUZ86256.1"/>
    <property type="molecule type" value="Genomic_DNA"/>
</dbReference>
<name>A0A381R3E3_9ZZZZ</name>
<dbReference type="InterPro" id="IPR046867">
    <property type="entry name" value="AldOxase/xan_DH_MoCoBD2"/>
</dbReference>
<dbReference type="InterPro" id="IPR012368">
    <property type="entry name" value="OxRdtase_Mopterin-bd_su_IorB"/>
</dbReference>
<dbReference type="PANTHER" id="PTHR47495:SF2">
    <property type="entry name" value="ALDEHYDE DEHYDROGENASE"/>
    <property type="match status" value="1"/>
</dbReference>
<reference evidence="2" key="1">
    <citation type="submission" date="2018-05" db="EMBL/GenBank/DDBJ databases">
        <authorList>
            <person name="Lanie J.A."/>
            <person name="Ng W.-L."/>
            <person name="Kazmierczak K.M."/>
            <person name="Andrzejewski T.M."/>
            <person name="Davidsen T.M."/>
            <person name="Wayne K.J."/>
            <person name="Tettelin H."/>
            <person name="Glass J.I."/>
            <person name="Rusch D."/>
            <person name="Podicherti R."/>
            <person name="Tsui H.-C.T."/>
            <person name="Winkler M.E."/>
        </authorList>
    </citation>
    <scope>NUCLEOTIDE SEQUENCE</scope>
</reference>